<feature type="transmembrane region" description="Helical" evidence="7">
    <location>
        <begin position="245"/>
        <end position="268"/>
    </location>
</feature>
<comment type="subcellular location">
    <subcellularLocation>
        <location evidence="1">Membrane</location>
        <topology evidence="1">Multi-pass membrane protein</topology>
    </subcellularLocation>
</comment>
<sequence>MVAMSLCRPFCTILGGQVFLYAMPSRVFDFHLCYSRRRSIRNEGCYRVSSLGQLTGLISPFTWPASDPFFASPLPIPLSLKASQSSFQQGSRTKYPLGILYFLIPMSSLVGDLRPESWPEPNYVNPKTRTSLVWGLMISGAGLSIIFTAGRLFAKAKRSTKGALGADDWLMTLSTVMMLGVNVLGCVSTTVGSGYHTWDVRPEWPITWGKIDLATYALFIPSVSITKISLCVSYLKLFPSRTNQWFCYITITFLTLWSLTFIFLMMFACRPISGFWDPNLPHAKCLHIKALLILTGALNSVTDFAVFLWPVKTLWQIQLPLLHRVSLVVAFGIGCLVCVAGVMRAWYMEVYFASDDPYWKAAVLWVIVSVEGNFGIVCGCLPTLKPLAKMLFPRFFASRSDLAAQDKSIELAERDDSVNSEEGGEAVAGFPFGNISNPGRDRNGTVSEVEIEQVEPRADIQGRRVRRDDEVWAEVDTTLPAGGFKVLQTMALHGSRRNSTQLTASTGSIEDDSNSENHILRPWTGWSKEC</sequence>
<evidence type="ECO:0000256" key="3">
    <source>
        <dbReference type="ARBA" id="ARBA00022989"/>
    </source>
</evidence>
<dbReference type="InterPro" id="IPR049326">
    <property type="entry name" value="Rhodopsin_dom_fungi"/>
</dbReference>
<dbReference type="PANTHER" id="PTHR33048">
    <property type="entry name" value="PTH11-LIKE INTEGRAL MEMBRANE PROTEIN (AFU_ORTHOLOGUE AFUA_5G11245)"/>
    <property type="match status" value="1"/>
</dbReference>
<dbReference type="InterPro" id="IPR052337">
    <property type="entry name" value="SAT4-like"/>
</dbReference>
<comment type="caution">
    <text evidence="9">The sequence shown here is derived from an EMBL/GenBank/DDBJ whole genome shotgun (WGS) entry which is preliminary data.</text>
</comment>
<proteinExistence type="inferred from homology"/>
<keyword evidence="2 7" id="KW-0812">Transmembrane</keyword>
<accession>A0ABQ8GSA9</accession>
<dbReference type="Pfam" id="PF20684">
    <property type="entry name" value="Fung_rhodopsin"/>
    <property type="match status" value="1"/>
</dbReference>
<feature type="compositionally biased region" description="Polar residues" evidence="6">
    <location>
        <begin position="497"/>
        <end position="508"/>
    </location>
</feature>
<feature type="transmembrane region" description="Helical" evidence="7">
    <location>
        <begin position="362"/>
        <end position="384"/>
    </location>
</feature>
<evidence type="ECO:0000256" key="1">
    <source>
        <dbReference type="ARBA" id="ARBA00004141"/>
    </source>
</evidence>
<evidence type="ECO:0000256" key="5">
    <source>
        <dbReference type="ARBA" id="ARBA00038359"/>
    </source>
</evidence>
<feature type="transmembrane region" description="Helical" evidence="7">
    <location>
        <begin position="175"/>
        <end position="196"/>
    </location>
</feature>
<dbReference type="PANTHER" id="PTHR33048:SF129">
    <property type="entry name" value="INTEGRAL MEMBRANE PROTEIN-RELATED"/>
    <property type="match status" value="1"/>
</dbReference>
<dbReference type="EMBL" id="JAGTJR010000002">
    <property type="protein sequence ID" value="KAH7063380.1"/>
    <property type="molecule type" value="Genomic_DNA"/>
</dbReference>
<feature type="domain" description="Rhodopsin" evidence="8">
    <location>
        <begin position="157"/>
        <end position="389"/>
    </location>
</feature>
<evidence type="ECO:0000313" key="9">
    <source>
        <dbReference type="EMBL" id="KAH7063380.1"/>
    </source>
</evidence>
<evidence type="ECO:0000256" key="4">
    <source>
        <dbReference type="ARBA" id="ARBA00023136"/>
    </source>
</evidence>
<gene>
    <name evidence="9" type="ORF">B0J12DRAFT_167550</name>
</gene>
<evidence type="ECO:0000256" key="2">
    <source>
        <dbReference type="ARBA" id="ARBA00022692"/>
    </source>
</evidence>
<feature type="region of interest" description="Disordered" evidence="6">
    <location>
        <begin position="413"/>
        <end position="442"/>
    </location>
</feature>
<comment type="similarity">
    <text evidence="5">Belongs to the SAT4 family.</text>
</comment>
<evidence type="ECO:0000259" key="8">
    <source>
        <dbReference type="Pfam" id="PF20684"/>
    </source>
</evidence>
<evidence type="ECO:0000256" key="7">
    <source>
        <dbReference type="SAM" id="Phobius"/>
    </source>
</evidence>
<organism evidence="9 10">
    <name type="scientific">Macrophomina phaseolina</name>
    <dbReference type="NCBI Taxonomy" id="35725"/>
    <lineage>
        <taxon>Eukaryota</taxon>
        <taxon>Fungi</taxon>
        <taxon>Dikarya</taxon>
        <taxon>Ascomycota</taxon>
        <taxon>Pezizomycotina</taxon>
        <taxon>Dothideomycetes</taxon>
        <taxon>Dothideomycetes incertae sedis</taxon>
        <taxon>Botryosphaeriales</taxon>
        <taxon>Botryosphaeriaceae</taxon>
        <taxon>Macrophomina</taxon>
    </lineage>
</organism>
<name>A0ABQ8GSA9_9PEZI</name>
<feature type="transmembrane region" description="Helical" evidence="7">
    <location>
        <begin position="321"/>
        <end position="342"/>
    </location>
</feature>
<feature type="transmembrane region" description="Helical" evidence="7">
    <location>
        <begin position="288"/>
        <end position="309"/>
    </location>
</feature>
<evidence type="ECO:0000313" key="10">
    <source>
        <dbReference type="Proteomes" id="UP000774617"/>
    </source>
</evidence>
<feature type="transmembrane region" description="Helical" evidence="7">
    <location>
        <begin position="131"/>
        <end position="154"/>
    </location>
</feature>
<keyword evidence="3 7" id="KW-1133">Transmembrane helix</keyword>
<feature type="region of interest" description="Disordered" evidence="6">
    <location>
        <begin position="495"/>
        <end position="516"/>
    </location>
</feature>
<keyword evidence="4 7" id="KW-0472">Membrane</keyword>
<protein>
    <recommendedName>
        <fullName evidence="8">Rhodopsin domain-containing protein</fullName>
    </recommendedName>
</protein>
<reference evidence="9 10" key="1">
    <citation type="journal article" date="2021" name="Nat. Commun.">
        <title>Genetic determinants of endophytism in the Arabidopsis root mycobiome.</title>
        <authorList>
            <person name="Mesny F."/>
            <person name="Miyauchi S."/>
            <person name="Thiergart T."/>
            <person name="Pickel B."/>
            <person name="Atanasova L."/>
            <person name="Karlsson M."/>
            <person name="Huettel B."/>
            <person name="Barry K.W."/>
            <person name="Haridas S."/>
            <person name="Chen C."/>
            <person name="Bauer D."/>
            <person name="Andreopoulos W."/>
            <person name="Pangilinan J."/>
            <person name="LaButti K."/>
            <person name="Riley R."/>
            <person name="Lipzen A."/>
            <person name="Clum A."/>
            <person name="Drula E."/>
            <person name="Henrissat B."/>
            <person name="Kohler A."/>
            <person name="Grigoriev I.V."/>
            <person name="Martin F.M."/>
            <person name="Hacquard S."/>
        </authorList>
    </citation>
    <scope>NUCLEOTIDE SEQUENCE [LARGE SCALE GENOMIC DNA]</scope>
    <source>
        <strain evidence="9 10">MPI-SDFR-AT-0080</strain>
    </source>
</reference>
<dbReference type="Proteomes" id="UP000774617">
    <property type="component" value="Unassembled WGS sequence"/>
</dbReference>
<keyword evidence="10" id="KW-1185">Reference proteome</keyword>
<evidence type="ECO:0000256" key="6">
    <source>
        <dbReference type="SAM" id="MobiDB-lite"/>
    </source>
</evidence>